<name>A0A452YLD3_AEGTS</name>
<evidence type="ECO:0000313" key="1">
    <source>
        <dbReference type="EnsemblPlants" id="AET1Gv20456900.4"/>
    </source>
</evidence>
<dbReference type="Proteomes" id="UP000015105">
    <property type="component" value="Chromosome 1D"/>
</dbReference>
<dbReference type="AlphaFoldDB" id="A0A452YLD3"/>
<sequence>MAELQTYFYDFRFKSLLRKHMILILGPDAVGFLKQTANINFHARLANLHLQFSSLDASCMA</sequence>
<protein>
    <submittedName>
        <fullName evidence="1">Uncharacterized protein</fullName>
    </submittedName>
</protein>
<reference evidence="2" key="1">
    <citation type="journal article" date="2014" name="Science">
        <title>Ancient hybridizations among the ancestral genomes of bread wheat.</title>
        <authorList>
            <consortium name="International Wheat Genome Sequencing Consortium,"/>
            <person name="Marcussen T."/>
            <person name="Sandve S.R."/>
            <person name="Heier L."/>
            <person name="Spannagl M."/>
            <person name="Pfeifer M."/>
            <person name="Jakobsen K.S."/>
            <person name="Wulff B.B."/>
            <person name="Steuernagel B."/>
            <person name="Mayer K.F."/>
            <person name="Olsen O.A."/>
        </authorList>
    </citation>
    <scope>NUCLEOTIDE SEQUENCE [LARGE SCALE GENOMIC DNA]</scope>
    <source>
        <strain evidence="2">cv. AL8/78</strain>
    </source>
</reference>
<reference evidence="1" key="4">
    <citation type="submission" date="2019-03" db="UniProtKB">
        <authorList>
            <consortium name="EnsemblPlants"/>
        </authorList>
    </citation>
    <scope>IDENTIFICATION</scope>
</reference>
<reference evidence="1" key="5">
    <citation type="journal article" date="2021" name="G3 (Bethesda)">
        <title>Aegilops tauschii genome assembly Aet v5.0 features greater sequence contiguity and improved annotation.</title>
        <authorList>
            <person name="Wang L."/>
            <person name="Zhu T."/>
            <person name="Rodriguez J.C."/>
            <person name="Deal K.R."/>
            <person name="Dubcovsky J."/>
            <person name="McGuire P.E."/>
            <person name="Lux T."/>
            <person name="Spannagl M."/>
            <person name="Mayer K.F.X."/>
            <person name="Baldrich P."/>
            <person name="Meyers B.C."/>
            <person name="Huo N."/>
            <person name="Gu Y.Q."/>
            <person name="Zhou H."/>
            <person name="Devos K.M."/>
            <person name="Bennetzen J.L."/>
            <person name="Unver T."/>
            <person name="Budak H."/>
            <person name="Gulick P.J."/>
            <person name="Galiba G."/>
            <person name="Kalapos B."/>
            <person name="Nelson D.R."/>
            <person name="Li P."/>
            <person name="You F.M."/>
            <person name="Luo M.C."/>
            <person name="Dvorak J."/>
        </authorList>
    </citation>
    <scope>NUCLEOTIDE SEQUENCE [LARGE SCALE GENOMIC DNA]</scope>
    <source>
        <strain evidence="1">cv. AL8/78</strain>
    </source>
</reference>
<accession>A0A452YLD3</accession>
<proteinExistence type="predicted"/>
<evidence type="ECO:0000313" key="2">
    <source>
        <dbReference type="Proteomes" id="UP000015105"/>
    </source>
</evidence>
<organism evidence="1 2">
    <name type="scientific">Aegilops tauschii subsp. strangulata</name>
    <name type="common">Goatgrass</name>
    <dbReference type="NCBI Taxonomy" id="200361"/>
    <lineage>
        <taxon>Eukaryota</taxon>
        <taxon>Viridiplantae</taxon>
        <taxon>Streptophyta</taxon>
        <taxon>Embryophyta</taxon>
        <taxon>Tracheophyta</taxon>
        <taxon>Spermatophyta</taxon>
        <taxon>Magnoliopsida</taxon>
        <taxon>Liliopsida</taxon>
        <taxon>Poales</taxon>
        <taxon>Poaceae</taxon>
        <taxon>BOP clade</taxon>
        <taxon>Pooideae</taxon>
        <taxon>Triticodae</taxon>
        <taxon>Triticeae</taxon>
        <taxon>Triticinae</taxon>
        <taxon>Aegilops</taxon>
    </lineage>
</organism>
<reference evidence="2" key="2">
    <citation type="journal article" date="2017" name="Nat. Plants">
        <title>The Aegilops tauschii genome reveals multiple impacts of transposons.</title>
        <authorList>
            <person name="Zhao G."/>
            <person name="Zou C."/>
            <person name="Li K."/>
            <person name="Wang K."/>
            <person name="Li T."/>
            <person name="Gao L."/>
            <person name="Zhang X."/>
            <person name="Wang H."/>
            <person name="Yang Z."/>
            <person name="Liu X."/>
            <person name="Jiang W."/>
            <person name="Mao L."/>
            <person name="Kong X."/>
            <person name="Jiao Y."/>
            <person name="Jia J."/>
        </authorList>
    </citation>
    <scope>NUCLEOTIDE SEQUENCE [LARGE SCALE GENOMIC DNA]</scope>
    <source>
        <strain evidence="2">cv. AL8/78</strain>
    </source>
</reference>
<keyword evidence="2" id="KW-1185">Reference proteome</keyword>
<dbReference type="Gramene" id="AET1Gv20456900.4">
    <property type="protein sequence ID" value="AET1Gv20456900.4"/>
    <property type="gene ID" value="AET1Gv20456900"/>
</dbReference>
<dbReference type="EnsemblPlants" id="AET1Gv20456900.4">
    <property type="protein sequence ID" value="AET1Gv20456900.4"/>
    <property type="gene ID" value="AET1Gv20456900"/>
</dbReference>
<reference evidence="1" key="3">
    <citation type="journal article" date="2017" name="Nature">
        <title>Genome sequence of the progenitor of the wheat D genome Aegilops tauschii.</title>
        <authorList>
            <person name="Luo M.C."/>
            <person name="Gu Y.Q."/>
            <person name="Puiu D."/>
            <person name="Wang H."/>
            <person name="Twardziok S.O."/>
            <person name="Deal K.R."/>
            <person name="Huo N."/>
            <person name="Zhu T."/>
            <person name="Wang L."/>
            <person name="Wang Y."/>
            <person name="McGuire P.E."/>
            <person name="Liu S."/>
            <person name="Long H."/>
            <person name="Ramasamy R.K."/>
            <person name="Rodriguez J.C."/>
            <person name="Van S.L."/>
            <person name="Yuan L."/>
            <person name="Wang Z."/>
            <person name="Xia Z."/>
            <person name="Xiao L."/>
            <person name="Anderson O.D."/>
            <person name="Ouyang S."/>
            <person name="Liang Y."/>
            <person name="Zimin A.V."/>
            <person name="Pertea G."/>
            <person name="Qi P."/>
            <person name="Bennetzen J.L."/>
            <person name="Dai X."/>
            <person name="Dawson M.W."/>
            <person name="Muller H.G."/>
            <person name="Kugler K."/>
            <person name="Rivarola-Duarte L."/>
            <person name="Spannagl M."/>
            <person name="Mayer K.F.X."/>
            <person name="Lu F.H."/>
            <person name="Bevan M.W."/>
            <person name="Leroy P."/>
            <person name="Li P."/>
            <person name="You F.M."/>
            <person name="Sun Q."/>
            <person name="Liu Z."/>
            <person name="Lyons E."/>
            <person name="Wicker T."/>
            <person name="Salzberg S.L."/>
            <person name="Devos K.M."/>
            <person name="Dvorak J."/>
        </authorList>
    </citation>
    <scope>NUCLEOTIDE SEQUENCE [LARGE SCALE GENOMIC DNA]</scope>
    <source>
        <strain evidence="1">cv. AL8/78</strain>
    </source>
</reference>